<dbReference type="Pfam" id="PF00698">
    <property type="entry name" value="Acyl_transf_1"/>
    <property type="match status" value="1"/>
</dbReference>
<dbReference type="InterPro" id="IPR004410">
    <property type="entry name" value="Malonyl_CoA-ACP_transAc_FabD"/>
</dbReference>
<name>A0LNF6_SYNFM</name>
<dbReference type="HOGENOM" id="CLU_030558_0_1_7"/>
<dbReference type="EMBL" id="CP000478">
    <property type="protein sequence ID" value="ABK18958.1"/>
    <property type="molecule type" value="Genomic_DNA"/>
</dbReference>
<dbReference type="FunCoup" id="A0LNF6">
    <property type="interactions" value="565"/>
</dbReference>
<dbReference type="Gene3D" id="3.30.70.250">
    <property type="entry name" value="Malonyl-CoA ACP transacylase, ACP-binding"/>
    <property type="match status" value="1"/>
</dbReference>
<evidence type="ECO:0000256" key="7">
    <source>
        <dbReference type="PIRSR" id="PIRSR000446-1"/>
    </source>
</evidence>
<feature type="active site" evidence="7">
    <location>
        <position position="196"/>
    </location>
</feature>
<protein>
    <recommendedName>
        <fullName evidence="2 6">Malonyl CoA-acyl carrier protein transacylase</fullName>
        <ecNumber evidence="1 6">2.3.1.39</ecNumber>
    </recommendedName>
</protein>
<dbReference type="Proteomes" id="UP000001784">
    <property type="component" value="Chromosome"/>
</dbReference>
<dbReference type="STRING" id="335543.Sfum_3285"/>
<dbReference type="Gene3D" id="3.40.366.10">
    <property type="entry name" value="Malonyl-Coenzyme A Acyl Carrier Protein, domain 2"/>
    <property type="match status" value="1"/>
</dbReference>
<organism evidence="9 10">
    <name type="scientific">Syntrophobacter fumaroxidans (strain DSM 10017 / MPOB)</name>
    <dbReference type="NCBI Taxonomy" id="335543"/>
    <lineage>
        <taxon>Bacteria</taxon>
        <taxon>Pseudomonadati</taxon>
        <taxon>Thermodesulfobacteriota</taxon>
        <taxon>Syntrophobacteria</taxon>
        <taxon>Syntrophobacterales</taxon>
        <taxon>Syntrophobacteraceae</taxon>
        <taxon>Syntrophobacter</taxon>
    </lineage>
</organism>
<evidence type="ECO:0000256" key="4">
    <source>
        <dbReference type="ARBA" id="ARBA00023315"/>
    </source>
</evidence>
<reference evidence="9 10" key="1">
    <citation type="submission" date="2006-10" db="EMBL/GenBank/DDBJ databases">
        <title>Complete sequence of Syntrophobacter fumaroxidans MPOB.</title>
        <authorList>
            <consortium name="US DOE Joint Genome Institute"/>
            <person name="Copeland A."/>
            <person name="Lucas S."/>
            <person name="Lapidus A."/>
            <person name="Barry K."/>
            <person name="Detter J.C."/>
            <person name="Glavina del Rio T."/>
            <person name="Hammon N."/>
            <person name="Israni S."/>
            <person name="Pitluck S."/>
            <person name="Goltsman E.G."/>
            <person name="Martinez M."/>
            <person name="Schmutz J."/>
            <person name="Larimer F."/>
            <person name="Land M."/>
            <person name="Hauser L."/>
            <person name="Kyrpides N."/>
            <person name="Kim E."/>
            <person name="Boone D.R."/>
            <person name="Brockman F."/>
            <person name="Culley D."/>
            <person name="Ferry J."/>
            <person name="Gunsalus R."/>
            <person name="McInerney M.J."/>
            <person name="Morrison M."/>
            <person name="Plugge C."/>
            <person name="Rohlin L."/>
            <person name="Scholten J."/>
            <person name="Sieber J."/>
            <person name="Stams A.J.M."/>
            <person name="Worm P."/>
            <person name="Henstra A.M."/>
            <person name="Richardson P."/>
        </authorList>
    </citation>
    <scope>NUCLEOTIDE SEQUENCE [LARGE SCALE GENOMIC DNA]</scope>
    <source>
        <strain evidence="10">DSM 10017 / MPOB</strain>
    </source>
</reference>
<dbReference type="GO" id="GO:0005829">
    <property type="term" value="C:cytosol"/>
    <property type="evidence" value="ECO:0007669"/>
    <property type="project" value="TreeGrafter"/>
</dbReference>
<dbReference type="NCBIfam" id="TIGR00128">
    <property type="entry name" value="fabD"/>
    <property type="match status" value="1"/>
</dbReference>
<dbReference type="InParanoid" id="A0LNF6"/>
<dbReference type="PANTHER" id="PTHR42681:SF1">
    <property type="entry name" value="MALONYL-COA-ACYL CARRIER PROTEIN TRANSACYLASE, MITOCHONDRIAL"/>
    <property type="match status" value="1"/>
</dbReference>
<evidence type="ECO:0000256" key="1">
    <source>
        <dbReference type="ARBA" id="ARBA00013258"/>
    </source>
</evidence>
<feature type="domain" description="Malonyl-CoA:ACP transacylase (MAT)" evidence="8">
    <location>
        <begin position="7"/>
        <end position="306"/>
    </location>
</feature>
<dbReference type="SUPFAM" id="SSF52151">
    <property type="entry name" value="FabD/lysophospholipase-like"/>
    <property type="match status" value="1"/>
</dbReference>
<dbReference type="RefSeq" id="WP_011700083.1">
    <property type="nucleotide sequence ID" value="NC_008554.1"/>
</dbReference>
<evidence type="ECO:0000259" key="8">
    <source>
        <dbReference type="SMART" id="SM00827"/>
    </source>
</evidence>
<evidence type="ECO:0000256" key="3">
    <source>
        <dbReference type="ARBA" id="ARBA00022679"/>
    </source>
</evidence>
<proteinExistence type="inferred from homology"/>
<evidence type="ECO:0000313" key="10">
    <source>
        <dbReference type="Proteomes" id="UP000001784"/>
    </source>
</evidence>
<dbReference type="InterPro" id="IPR050858">
    <property type="entry name" value="Mal-CoA-ACP_Trans/PKS_FabD"/>
</dbReference>
<dbReference type="InterPro" id="IPR014043">
    <property type="entry name" value="Acyl_transferase_dom"/>
</dbReference>
<comment type="similarity">
    <text evidence="6">Belongs to the fabD family.</text>
</comment>
<dbReference type="SMART" id="SM00827">
    <property type="entry name" value="PKS_AT"/>
    <property type="match status" value="1"/>
</dbReference>
<dbReference type="GO" id="GO:0006633">
    <property type="term" value="P:fatty acid biosynthetic process"/>
    <property type="evidence" value="ECO:0007669"/>
    <property type="project" value="TreeGrafter"/>
</dbReference>
<keyword evidence="3 6" id="KW-0808">Transferase</keyword>
<feature type="active site" evidence="7">
    <location>
        <position position="91"/>
    </location>
</feature>
<evidence type="ECO:0000313" key="9">
    <source>
        <dbReference type="EMBL" id="ABK18958.1"/>
    </source>
</evidence>
<dbReference type="KEGG" id="sfu:Sfum_3285"/>
<dbReference type="InterPro" id="IPR016035">
    <property type="entry name" value="Acyl_Trfase/lysoPLipase"/>
</dbReference>
<dbReference type="PIRSF" id="PIRSF000446">
    <property type="entry name" value="Mct"/>
    <property type="match status" value="1"/>
</dbReference>
<comment type="catalytic activity">
    <reaction evidence="5 6">
        <text>holo-[ACP] + malonyl-CoA = malonyl-[ACP] + CoA</text>
        <dbReference type="Rhea" id="RHEA:41792"/>
        <dbReference type="Rhea" id="RHEA-COMP:9623"/>
        <dbReference type="Rhea" id="RHEA-COMP:9685"/>
        <dbReference type="ChEBI" id="CHEBI:57287"/>
        <dbReference type="ChEBI" id="CHEBI:57384"/>
        <dbReference type="ChEBI" id="CHEBI:64479"/>
        <dbReference type="ChEBI" id="CHEBI:78449"/>
        <dbReference type="EC" id="2.3.1.39"/>
    </reaction>
</comment>
<sequence length="306" mass="33758">MKDWVFLFPGQGSQYVGMGREFYENYSEVRELFSQAGEILEMDIAKLCFEGPEEILVLTDNVQPAVTVVNLACFTVLQLHEIYPMAAAGHSLGEYSALFVAGVLDLKDVLNLVRRRGIFMQEAADEEPGSMAAIMDLDQGKLKEICDTCGVEVANVNCAEQTIITGHVDPVERAISLSTEAGAKMCVKLNVSGPWHSRCMTSARNRFEPHVRRCTFHDPQIPVINNVDAAPLQSAQEAPGKLIDQICSPVLWQQSMESLIAAGHDHFVEVGPKKVLRGLMRRINRNVKALNVEDSASLAAFLQANR</sequence>
<dbReference type="InterPro" id="IPR001227">
    <property type="entry name" value="Ac_transferase_dom_sf"/>
</dbReference>
<dbReference type="InterPro" id="IPR024925">
    <property type="entry name" value="Malonyl_CoA-ACP_transAc"/>
</dbReference>
<dbReference type="OrthoDB" id="9808564at2"/>
<dbReference type="GO" id="GO:0004314">
    <property type="term" value="F:[acyl-carrier-protein] S-malonyltransferase activity"/>
    <property type="evidence" value="ECO:0007669"/>
    <property type="project" value="UniProtKB-EC"/>
</dbReference>
<dbReference type="AlphaFoldDB" id="A0LNF6"/>
<dbReference type="eggNOG" id="COG0331">
    <property type="taxonomic scope" value="Bacteria"/>
</dbReference>
<dbReference type="InterPro" id="IPR016036">
    <property type="entry name" value="Malonyl_transacylase_ACP-bd"/>
</dbReference>
<dbReference type="PANTHER" id="PTHR42681">
    <property type="entry name" value="MALONYL-COA-ACYL CARRIER PROTEIN TRANSACYLASE, MITOCHONDRIAL"/>
    <property type="match status" value="1"/>
</dbReference>
<evidence type="ECO:0000256" key="2">
    <source>
        <dbReference type="ARBA" id="ARBA00018953"/>
    </source>
</evidence>
<keyword evidence="4 6" id="KW-0012">Acyltransferase</keyword>
<evidence type="ECO:0000256" key="5">
    <source>
        <dbReference type="ARBA" id="ARBA00048462"/>
    </source>
</evidence>
<gene>
    <name evidence="9" type="ordered locus">Sfum_3285</name>
</gene>
<keyword evidence="10" id="KW-1185">Reference proteome</keyword>
<accession>A0LNF6</accession>
<dbReference type="EC" id="2.3.1.39" evidence="1 6"/>
<dbReference type="SUPFAM" id="SSF55048">
    <property type="entry name" value="Probable ACP-binding domain of malonyl-CoA ACP transacylase"/>
    <property type="match status" value="1"/>
</dbReference>
<evidence type="ECO:0000256" key="6">
    <source>
        <dbReference type="PIRNR" id="PIRNR000446"/>
    </source>
</evidence>